<keyword evidence="3" id="KW-0645">Protease</keyword>
<dbReference type="EMBL" id="VIWT01000001">
    <property type="protein sequence ID" value="TWF98471.1"/>
    <property type="molecule type" value="Genomic_DNA"/>
</dbReference>
<dbReference type="Proteomes" id="UP000317940">
    <property type="component" value="Unassembled WGS sequence"/>
</dbReference>
<dbReference type="PANTHER" id="PTHR30023">
    <property type="entry name" value="D-ALANYL-D-ALANINE CARBOXYPEPTIDASE"/>
    <property type="match status" value="1"/>
</dbReference>
<proteinExistence type="inferred from homology"/>
<dbReference type="PRINTS" id="PR00922">
    <property type="entry name" value="DADACBPTASE3"/>
</dbReference>
<evidence type="ECO:0000256" key="2">
    <source>
        <dbReference type="ARBA" id="ARBA00022801"/>
    </source>
</evidence>
<keyword evidence="4" id="KW-1185">Reference proteome</keyword>
<dbReference type="PANTHER" id="PTHR30023:SF0">
    <property type="entry name" value="PENICILLIN-SENSITIVE CARBOXYPEPTIDASE A"/>
    <property type="match status" value="1"/>
</dbReference>
<comment type="caution">
    <text evidence="3">The sequence shown here is derived from an EMBL/GenBank/DDBJ whole genome shotgun (WGS) entry which is preliminary data.</text>
</comment>
<keyword evidence="3" id="KW-0121">Carboxypeptidase</keyword>
<evidence type="ECO:0000256" key="1">
    <source>
        <dbReference type="ARBA" id="ARBA00006096"/>
    </source>
</evidence>
<keyword evidence="2" id="KW-0378">Hydrolase</keyword>
<dbReference type="InterPro" id="IPR012338">
    <property type="entry name" value="Beta-lactam/transpept-like"/>
</dbReference>
<reference evidence="3 4" key="1">
    <citation type="submission" date="2019-06" db="EMBL/GenBank/DDBJ databases">
        <title>Sequencing the genomes of 1000 actinobacteria strains.</title>
        <authorList>
            <person name="Klenk H.-P."/>
        </authorList>
    </citation>
    <scope>NUCLEOTIDE SEQUENCE [LARGE SCALE GENOMIC DNA]</scope>
    <source>
        <strain evidence="3 4">DSM 44826</strain>
    </source>
</reference>
<evidence type="ECO:0000313" key="4">
    <source>
        <dbReference type="Proteomes" id="UP000317940"/>
    </source>
</evidence>
<dbReference type="InterPro" id="IPR000667">
    <property type="entry name" value="Peptidase_S13"/>
</dbReference>
<name>A0A561UGJ0_9ACTN</name>
<dbReference type="GO" id="GO:0004185">
    <property type="term" value="F:serine-type carboxypeptidase activity"/>
    <property type="evidence" value="ECO:0007669"/>
    <property type="project" value="InterPro"/>
</dbReference>
<dbReference type="GO" id="GO:0006508">
    <property type="term" value="P:proteolysis"/>
    <property type="evidence" value="ECO:0007669"/>
    <property type="project" value="InterPro"/>
</dbReference>
<protein>
    <submittedName>
        <fullName evidence="3">D-alanyl-D-alanine carboxypeptidase/D-alanyl-D-alanine-endopeptidase (Penicillin-binding protein 4)</fullName>
    </submittedName>
</protein>
<dbReference type="GO" id="GO:0000270">
    <property type="term" value="P:peptidoglycan metabolic process"/>
    <property type="evidence" value="ECO:0007669"/>
    <property type="project" value="TreeGrafter"/>
</dbReference>
<dbReference type="Gene3D" id="3.40.710.10">
    <property type="entry name" value="DD-peptidase/beta-lactamase superfamily"/>
    <property type="match status" value="2"/>
</dbReference>
<comment type="similarity">
    <text evidence="1">Belongs to the peptidase S13 family.</text>
</comment>
<dbReference type="SUPFAM" id="SSF56601">
    <property type="entry name" value="beta-lactamase/transpeptidase-like"/>
    <property type="match status" value="1"/>
</dbReference>
<evidence type="ECO:0000313" key="3">
    <source>
        <dbReference type="EMBL" id="TWF98471.1"/>
    </source>
</evidence>
<dbReference type="Pfam" id="PF02113">
    <property type="entry name" value="Peptidase_S13"/>
    <property type="match status" value="2"/>
</dbReference>
<organism evidence="3 4">
    <name type="scientific">Kitasatospora viridis</name>
    <dbReference type="NCBI Taxonomy" id="281105"/>
    <lineage>
        <taxon>Bacteria</taxon>
        <taxon>Bacillati</taxon>
        <taxon>Actinomycetota</taxon>
        <taxon>Actinomycetes</taxon>
        <taxon>Kitasatosporales</taxon>
        <taxon>Streptomycetaceae</taxon>
        <taxon>Kitasatospora</taxon>
    </lineage>
</organism>
<dbReference type="NCBIfam" id="TIGR00666">
    <property type="entry name" value="PBP4"/>
    <property type="match status" value="1"/>
</dbReference>
<dbReference type="AlphaFoldDB" id="A0A561UGJ0"/>
<gene>
    <name evidence="3" type="ORF">FHX73_112280</name>
</gene>
<sequence>MLEPALTGADGLPSTAGLQAALGQLTGDKAMATLNYAIADGTTGKLLLGSGEGSPATPASTTKLATSVAALSLLPPQTRLTTKVVKGAGADEIVLVGGGDPTLTGLNPDQIRIGGAPVDGDSAPASLPALAEQTAAALKASGLTTVHLDVDTSLYTGSPFHPFNDGTNIGPMSALMVDEGRQTATDDTDAPVRVVDPAGQAAARFTDLLGAQGIKVADKPKEAAAPAGAAPLAQVQSPTIGRLVERALTNSDNTLAEAIARQVALAAHQPVSYDGGAAAVTAELTKLGLPMQGVQLNDGSGLNVRNTIPPVFLADLLAMAAAPDHPQLRPVLTGLPIGAFTGTLAKRYLASQGSGDGAGLVRAKTGSLTGVNTLAGTVVDADGRVLVFALMSKGAPDANAARYAMDRIVTRLASCGCR</sequence>
<accession>A0A561UGJ0</accession>